<accession>A0A7S0E7E1</accession>
<organism evidence="2">
    <name type="scientific">Hanusia phi</name>
    <dbReference type="NCBI Taxonomy" id="3032"/>
    <lineage>
        <taxon>Eukaryota</taxon>
        <taxon>Cryptophyceae</taxon>
        <taxon>Pyrenomonadales</taxon>
        <taxon>Geminigeraceae</taxon>
        <taxon>Hanusia</taxon>
    </lineage>
</organism>
<gene>
    <name evidence="2" type="ORF">HPHI1048_LOCUS6510</name>
</gene>
<feature type="region of interest" description="Disordered" evidence="1">
    <location>
        <begin position="238"/>
        <end position="260"/>
    </location>
</feature>
<evidence type="ECO:0000256" key="1">
    <source>
        <dbReference type="SAM" id="MobiDB-lite"/>
    </source>
</evidence>
<sequence length="260" mass="29113">MSNPRQPALQQRIHARVPDVPLVDEALQDDDQTSQPSPSFPHYTSSPRRKSAVDVLINADGFGVSPFKSHIDLSDNMHEQEKAYSKPRTDSRTTSLNLTKISDKSFSSFEDEADSYRWYRRSGWRTQRAKLFSIPISPMFSSYARLGEHVRSQSSNITCEVGGDYLLDKRRLKRGGRATRQSRSSETRSTNGKLMSGSVSGRAPALQESHDWVSSDVKAILLEHPGPDSSSWRIKVENAARRQASRTHGLTVNHASSART</sequence>
<reference evidence="2" key="1">
    <citation type="submission" date="2021-01" db="EMBL/GenBank/DDBJ databases">
        <authorList>
            <person name="Corre E."/>
            <person name="Pelletier E."/>
            <person name="Niang G."/>
            <person name="Scheremetjew M."/>
            <person name="Finn R."/>
            <person name="Kale V."/>
            <person name="Holt S."/>
            <person name="Cochrane G."/>
            <person name="Meng A."/>
            <person name="Brown T."/>
            <person name="Cohen L."/>
        </authorList>
    </citation>
    <scope>NUCLEOTIDE SEQUENCE</scope>
    <source>
        <strain evidence="2">CCMP325</strain>
    </source>
</reference>
<feature type="region of interest" description="Disordered" evidence="1">
    <location>
        <begin position="1"/>
        <end position="48"/>
    </location>
</feature>
<dbReference type="AlphaFoldDB" id="A0A7S0E7E1"/>
<evidence type="ECO:0000313" key="2">
    <source>
        <dbReference type="EMBL" id="CAD8476782.1"/>
    </source>
</evidence>
<dbReference type="EMBL" id="HBEO01009316">
    <property type="protein sequence ID" value="CAD8476782.1"/>
    <property type="molecule type" value="Transcribed_RNA"/>
</dbReference>
<proteinExistence type="predicted"/>
<name>A0A7S0E7E1_9CRYP</name>
<feature type="compositionally biased region" description="Low complexity" evidence="1">
    <location>
        <begin position="178"/>
        <end position="190"/>
    </location>
</feature>
<protein>
    <submittedName>
        <fullName evidence="2">Uncharacterized protein</fullName>
    </submittedName>
</protein>
<feature type="compositionally biased region" description="Polar residues" evidence="1">
    <location>
        <begin position="246"/>
        <end position="260"/>
    </location>
</feature>
<feature type="compositionally biased region" description="Polar residues" evidence="1">
    <location>
        <begin position="33"/>
        <end position="46"/>
    </location>
</feature>
<feature type="region of interest" description="Disordered" evidence="1">
    <location>
        <begin position="171"/>
        <end position="207"/>
    </location>
</feature>